<keyword evidence="9 13" id="KW-0413">Isomerase</keyword>
<evidence type="ECO:0000313" key="15">
    <source>
        <dbReference type="EMBL" id="KAH7438647.1"/>
    </source>
</evidence>
<dbReference type="PANTHER" id="PTHR18929">
    <property type="entry name" value="PROTEIN DISULFIDE ISOMERASE"/>
    <property type="match status" value="1"/>
</dbReference>
<dbReference type="EC" id="5.3.4.1" evidence="4 13"/>
<evidence type="ECO:0000256" key="5">
    <source>
        <dbReference type="ARBA" id="ARBA00022729"/>
    </source>
</evidence>
<proteinExistence type="inferred from homology"/>
<dbReference type="GO" id="GO:0003756">
    <property type="term" value="F:protein disulfide isomerase activity"/>
    <property type="evidence" value="ECO:0007669"/>
    <property type="project" value="UniProtKB-EC"/>
</dbReference>
<evidence type="ECO:0000256" key="10">
    <source>
        <dbReference type="ARBA" id="ARBA00023284"/>
    </source>
</evidence>
<dbReference type="Proteomes" id="UP000825935">
    <property type="component" value="Chromosome 4"/>
</dbReference>
<dbReference type="CDD" id="cd02982">
    <property type="entry name" value="PDI_b'_family"/>
    <property type="match status" value="1"/>
</dbReference>
<dbReference type="EMBL" id="CM035409">
    <property type="protein sequence ID" value="KAH7438647.1"/>
    <property type="molecule type" value="Genomic_DNA"/>
</dbReference>
<evidence type="ECO:0000256" key="13">
    <source>
        <dbReference type="RuleBase" id="RU361130"/>
    </source>
</evidence>
<feature type="disulfide bond" description="Redox-active" evidence="11">
    <location>
        <begin position="406"/>
        <end position="409"/>
    </location>
</feature>
<dbReference type="InterPro" id="IPR013766">
    <property type="entry name" value="Thioredoxin_domain"/>
</dbReference>
<accession>A0A8T2UR69</accession>
<dbReference type="EMBL" id="CM035409">
    <property type="protein sequence ID" value="KAH7438645.1"/>
    <property type="molecule type" value="Genomic_DNA"/>
</dbReference>
<comment type="catalytic activity">
    <reaction evidence="1 13">
        <text>Catalyzes the rearrangement of -S-S- bonds in proteins.</text>
        <dbReference type="EC" id="5.3.4.1"/>
    </reaction>
</comment>
<sequence>MRCLATLLLFFLVTALPWTGSASEEPVAQEEEHVITLNATNFHDIVKQHPFIVVEFYAPWCGHCKNLAPEYEKAAGILKENDPPIVLAKVDANEESNKELASEYSVRGYPTLKILEDKGAIIRDYKGPRDADGIVSYLKKQVGPPSSEILTAEEGQKAVEEADFLVVGIFKSYDSEEYKTFISVASELRSDFVFKHTVDGSFLPKKDSDISVPSIRVYKKFDEGYSDHKEITGEAVKEFLRVVSIPYVVLFNKDPVQREYLAKIFDQPDDAKAFLFLDANDTSDALKKVYGDLAKDLTVKSIRFMIADTEDGQNAIQYFGVKKENLPCILIQDKNEKKYTLEKANTGNIASWFKDYLDGKAPQFLKSEPAPDKNDEPVKIVVLDTLDEMVFKSGKNVLLEFYAPWCGHCKNLAPILEEVAIELQSDPSVTIAKYDATANDIGDARFDVQGYPTLYLYTATGKVVPYDGERTKEDLISFIQTNKGSLEQSVNASQTISEADAKDEL</sequence>
<feature type="domain" description="Thioredoxin" evidence="14">
    <location>
        <begin position="355"/>
        <end position="484"/>
    </location>
</feature>
<keyword evidence="7" id="KW-0256">Endoplasmic reticulum</keyword>
<comment type="caution">
    <text evidence="15">The sequence shown here is derived from an EMBL/GenBank/DDBJ whole genome shotgun (WGS) entry which is preliminary data.</text>
</comment>
<dbReference type="SUPFAM" id="SSF52833">
    <property type="entry name" value="Thioredoxin-like"/>
    <property type="match status" value="4"/>
</dbReference>
<dbReference type="InterPro" id="IPR017937">
    <property type="entry name" value="Thioredoxin_CS"/>
</dbReference>
<evidence type="ECO:0000259" key="14">
    <source>
        <dbReference type="PROSITE" id="PS51352"/>
    </source>
</evidence>
<keyword evidence="10 11" id="KW-0676">Redox-active center</keyword>
<comment type="similarity">
    <text evidence="3 12">Belongs to the protein disulfide isomerase family.</text>
</comment>
<dbReference type="InterPro" id="IPR005792">
    <property type="entry name" value="Prot_disulphide_isomerase"/>
</dbReference>
<dbReference type="PANTHER" id="PTHR18929:SF132">
    <property type="entry name" value="PROTEIN DISULFIDE-ISOMERASE A3"/>
    <property type="match status" value="1"/>
</dbReference>
<keyword evidence="8 11" id="KW-1015">Disulfide bond</keyword>
<dbReference type="Gene3D" id="3.40.30.10">
    <property type="entry name" value="Glutaredoxin"/>
    <property type="match status" value="4"/>
</dbReference>
<feature type="domain" description="Thioredoxin" evidence="14">
    <location>
        <begin position="1"/>
        <end position="143"/>
    </location>
</feature>
<feature type="chain" id="PRO_5036514646" description="Protein disulfide-isomerase" evidence="13">
    <location>
        <begin position="23"/>
        <end position="505"/>
    </location>
</feature>
<evidence type="ECO:0000256" key="7">
    <source>
        <dbReference type="ARBA" id="ARBA00022824"/>
    </source>
</evidence>
<dbReference type="Pfam" id="PF00085">
    <property type="entry name" value="Thioredoxin"/>
    <property type="match status" value="2"/>
</dbReference>
<keyword evidence="5 13" id="KW-0732">Signal</keyword>
<gene>
    <name evidence="15" type="ORF">KP509_04G023900</name>
</gene>
<dbReference type="Pfam" id="PF13848">
    <property type="entry name" value="Thioredoxin_6"/>
    <property type="match status" value="1"/>
</dbReference>
<protein>
    <recommendedName>
        <fullName evidence="4 13">Protein disulfide-isomerase</fullName>
        <ecNumber evidence="4 13">5.3.4.1</ecNumber>
    </recommendedName>
</protein>
<dbReference type="CDD" id="cd02995">
    <property type="entry name" value="PDI_a_PDI_a'_C"/>
    <property type="match status" value="1"/>
</dbReference>
<organism evidence="15 16">
    <name type="scientific">Ceratopteris richardii</name>
    <name type="common">Triangle waterfern</name>
    <dbReference type="NCBI Taxonomy" id="49495"/>
    <lineage>
        <taxon>Eukaryota</taxon>
        <taxon>Viridiplantae</taxon>
        <taxon>Streptophyta</taxon>
        <taxon>Embryophyta</taxon>
        <taxon>Tracheophyta</taxon>
        <taxon>Polypodiopsida</taxon>
        <taxon>Polypodiidae</taxon>
        <taxon>Polypodiales</taxon>
        <taxon>Pteridineae</taxon>
        <taxon>Pteridaceae</taxon>
        <taxon>Parkerioideae</taxon>
        <taxon>Ceratopteris</taxon>
    </lineage>
</organism>
<dbReference type="InterPro" id="IPR005788">
    <property type="entry name" value="PDI_thioredoxin-like_dom"/>
</dbReference>
<dbReference type="GO" id="GO:0005788">
    <property type="term" value="C:endoplasmic reticulum lumen"/>
    <property type="evidence" value="ECO:0007669"/>
    <property type="project" value="UniProtKB-SubCell"/>
</dbReference>
<reference evidence="15" key="1">
    <citation type="submission" date="2021-08" db="EMBL/GenBank/DDBJ databases">
        <title>WGS assembly of Ceratopteris richardii.</title>
        <authorList>
            <person name="Marchant D.B."/>
            <person name="Chen G."/>
            <person name="Jenkins J."/>
            <person name="Shu S."/>
            <person name="Leebens-Mack J."/>
            <person name="Grimwood J."/>
            <person name="Schmutz J."/>
            <person name="Soltis P."/>
            <person name="Soltis D."/>
            <person name="Chen Z.-H."/>
        </authorList>
    </citation>
    <scope>NUCLEOTIDE SEQUENCE</scope>
    <source>
        <strain evidence="15">Whitten #5841</strain>
        <tissue evidence="15">Leaf</tissue>
    </source>
</reference>
<keyword evidence="16" id="KW-1185">Reference proteome</keyword>
<dbReference type="FunFam" id="3.40.30.10:FF:000184">
    <property type="entry name" value="Protein disulfide-isomerase"/>
    <property type="match status" value="1"/>
</dbReference>
<keyword evidence="6" id="KW-0677">Repeat</keyword>
<dbReference type="NCBIfam" id="TIGR01130">
    <property type="entry name" value="ER_PDI_fam"/>
    <property type="match status" value="1"/>
</dbReference>
<dbReference type="OMA" id="HEAANQY"/>
<evidence type="ECO:0000256" key="1">
    <source>
        <dbReference type="ARBA" id="ARBA00001182"/>
    </source>
</evidence>
<dbReference type="AlphaFoldDB" id="A0A8T2UR69"/>
<dbReference type="PROSITE" id="PS00194">
    <property type="entry name" value="THIOREDOXIN_1"/>
    <property type="match status" value="2"/>
</dbReference>
<dbReference type="OrthoDB" id="427280at2759"/>
<comment type="subcellular location">
    <subcellularLocation>
        <location evidence="2">Endoplasmic reticulum lumen</location>
    </subcellularLocation>
</comment>
<dbReference type="PRINTS" id="PR00421">
    <property type="entry name" value="THIOREDOXIN"/>
</dbReference>
<evidence type="ECO:0000256" key="11">
    <source>
        <dbReference type="PIRSR" id="PIRSR605792-51"/>
    </source>
</evidence>
<evidence type="ECO:0000313" key="16">
    <source>
        <dbReference type="Proteomes" id="UP000825935"/>
    </source>
</evidence>
<feature type="disulfide bond" description="Redox-active" evidence="11">
    <location>
        <begin position="61"/>
        <end position="64"/>
    </location>
</feature>
<evidence type="ECO:0000256" key="9">
    <source>
        <dbReference type="ARBA" id="ARBA00023235"/>
    </source>
</evidence>
<evidence type="ECO:0000256" key="2">
    <source>
        <dbReference type="ARBA" id="ARBA00004319"/>
    </source>
</evidence>
<evidence type="ECO:0000256" key="12">
    <source>
        <dbReference type="RuleBase" id="RU004208"/>
    </source>
</evidence>
<evidence type="ECO:0000256" key="4">
    <source>
        <dbReference type="ARBA" id="ARBA00012723"/>
    </source>
</evidence>
<evidence type="ECO:0000256" key="6">
    <source>
        <dbReference type="ARBA" id="ARBA00022737"/>
    </source>
</evidence>
<dbReference type="EMBL" id="CM035409">
    <property type="protein sequence ID" value="KAH7438646.1"/>
    <property type="molecule type" value="Genomic_DNA"/>
</dbReference>
<dbReference type="GO" id="GO:0006457">
    <property type="term" value="P:protein folding"/>
    <property type="evidence" value="ECO:0007669"/>
    <property type="project" value="TreeGrafter"/>
</dbReference>
<evidence type="ECO:0000256" key="8">
    <source>
        <dbReference type="ARBA" id="ARBA00023157"/>
    </source>
</evidence>
<dbReference type="NCBIfam" id="TIGR01126">
    <property type="entry name" value="pdi_dom"/>
    <property type="match status" value="2"/>
</dbReference>
<dbReference type="PROSITE" id="PS51352">
    <property type="entry name" value="THIOREDOXIN_2"/>
    <property type="match status" value="2"/>
</dbReference>
<evidence type="ECO:0000256" key="3">
    <source>
        <dbReference type="ARBA" id="ARBA00006347"/>
    </source>
</evidence>
<feature type="signal peptide" evidence="13">
    <location>
        <begin position="1"/>
        <end position="22"/>
    </location>
</feature>
<dbReference type="GO" id="GO:0034976">
    <property type="term" value="P:response to endoplasmic reticulum stress"/>
    <property type="evidence" value="ECO:0007669"/>
    <property type="project" value="TreeGrafter"/>
</dbReference>
<dbReference type="CDD" id="cd02961">
    <property type="entry name" value="PDI_a_family"/>
    <property type="match status" value="1"/>
</dbReference>
<dbReference type="CDD" id="cd02981">
    <property type="entry name" value="PDI_b_family"/>
    <property type="match status" value="1"/>
</dbReference>
<dbReference type="InterPro" id="IPR036249">
    <property type="entry name" value="Thioredoxin-like_sf"/>
</dbReference>
<name>A0A8T2UR69_CERRI</name>